<dbReference type="InterPro" id="IPR025737">
    <property type="entry name" value="FApF"/>
</dbReference>
<accession>A0A851GFM4</accession>
<dbReference type="AlphaFoldDB" id="A0A851GFM4"/>
<dbReference type="Proteomes" id="UP000557872">
    <property type="component" value="Unassembled WGS sequence"/>
</dbReference>
<dbReference type="RefSeq" id="WP_178933335.1">
    <property type="nucleotide sequence ID" value="NZ_JACBAZ010000004.1"/>
</dbReference>
<comment type="caution">
    <text evidence="1">The sequence shown here is derived from an EMBL/GenBank/DDBJ whole genome shotgun (WGS) entry which is preliminary data.</text>
</comment>
<proteinExistence type="predicted"/>
<protein>
    <submittedName>
        <fullName evidence="1">Transporter</fullName>
    </submittedName>
</protein>
<evidence type="ECO:0000313" key="1">
    <source>
        <dbReference type="EMBL" id="NWK56568.1"/>
    </source>
</evidence>
<gene>
    <name evidence="1" type="ORF">HW115_13180</name>
</gene>
<dbReference type="Pfam" id="PF13557">
    <property type="entry name" value="Phenol_MetA_deg"/>
    <property type="match status" value="1"/>
</dbReference>
<keyword evidence="2" id="KW-1185">Reference proteome</keyword>
<evidence type="ECO:0000313" key="2">
    <source>
        <dbReference type="Proteomes" id="UP000557872"/>
    </source>
</evidence>
<organism evidence="1 2">
    <name type="scientific">Oceaniferula marina</name>
    <dbReference type="NCBI Taxonomy" id="2748318"/>
    <lineage>
        <taxon>Bacteria</taxon>
        <taxon>Pseudomonadati</taxon>
        <taxon>Verrucomicrobiota</taxon>
        <taxon>Verrucomicrobiia</taxon>
        <taxon>Verrucomicrobiales</taxon>
        <taxon>Verrucomicrobiaceae</taxon>
        <taxon>Oceaniferula</taxon>
    </lineage>
</organism>
<dbReference type="EMBL" id="JACBAZ010000004">
    <property type="protein sequence ID" value="NWK56568.1"/>
    <property type="molecule type" value="Genomic_DNA"/>
</dbReference>
<sequence>MTKSIGVIVGMQVVMSSVWAGEVHLEPEQKRIALRPLEADRPDATESPRTVDAGHFQIESSVLGYSRDRSDGVKQDAWTWGETNLKYGLNDSMDLQLVVVPYVYEKTRFQGQTEVNEGMGDLTLRLKWNLWGNDGGDTAMAVFPYLNMPSGTDVSHDKWEGGVIFPWAMNVCEGVGFGLQAEFAYVWDDEDRDYDMDFLHTAVIGYDVTEQLGVYLEYLGVAGDHPYEAYASGGVTWAFTDLFQWDVGLVLGLNDDAEDLNTFTGFTVKF</sequence>
<name>A0A851GFM4_9BACT</name>
<reference evidence="1 2" key="1">
    <citation type="submission" date="2020-07" db="EMBL/GenBank/DDBJ databases">
        <title>Roseicoccus Jingziensis gen. nov., sp. nov., isolated from coastal seawater.</title>
        <authorList>
            <person name="Feng X."/>
        </authorList>
    </citation>
    <scope>NUCLEOTIDE SEQUENCE [LARGE SCALE GENOMIC DNA]</scope>
    <source>
        <strain evidence="1 2">N1E253</strain>
    </source>
</reference>